<sequence>MILGVFFIFVLYEIIRVLANNPILFPTLKEIFNSFINLFQNSELFLNFLITIGRTFLAIFISFIFGYLLGNIAGFFPKFHYFFHPLISIMKCIPVPCFIFVLFVYFFNRSLISILIIIFIVIFPLIYEASREGITNIDNNVILSLRIEGLYKKNSLFKVILPLSFNYVLLSLLSSIGLALKIEITAEILLNPQYTKGIGQFVYLAYSQAIYPDLYATLILIVLVFLIFDIVITILKKFLRK</sequence>
<dbReference type="GO" id="GO:0005886">
    <property type="term" value="C:plasma membrane"/>
    <property type="evidence" value="ECO:0007669"/>
    <property type="project" value="UniProtKB-SubCell"/>
</dbReference>
<feature type="transmembrane region" description="Helical" evidence="7">
    <location>
        <begin position="45"/>
        <end position="69"/>
    </location>
</feature>
<reference evidence="9" key="1">
    <citation type="submission" date="2020-10" db="EMBL/GenBank/DDBJ databases">
        <authorList>
            <person name="Gilroy R."/>
        </authorList>
    </citation>
    <scope>NUCLEOTIDE SEQUENCE</scope>
    <source>
        <strain evidence="9">11159</strain>
    </source>
</reference>
<dbReference type="PROSITE" id="PS50928">
    <property type="entry name" value="ABC_TM1"/>
    <property type="match status" value="1"/>
</dbReference>
<reference evidence="9" key="2">
    <citation type="journal article" date="2021" name="PeerJ">
        <title>Extensive microbial diversity within the chicken gut microbiome revealed by metagenomics and culture.</title>
        <authorList>
            <person name="Gilroy R."/>
            <person name="Ravi A."/>
            <person name="Getino M."/>
            <person name="Pursley I."/>
            <person name="Horton D.L."/>
            <person name="Alikhan N.F."/>
            <person name="Baker D."/>
            <person name="Gharbi K."/>
            <person name="Hall N."/>
            <person name="Watson M."/>
            <person name="Adriaenssens E.M."/>
            <person name="Foster-Nyarko E."/>
            <person name="Jarju S."/>
            <person name="Secka A."/>
            <person name="Antonio M."/>
            <person name="Oren A."/>
            <person name="Chaudhuri R.R."/>
            <person name="La Ragione R."/>
            <person name="Hildebrand F."/>
            <person name="Pallen M.J."/>
        </authorList>
    </citation>
    <scope>NUCLEOTIDE SEQUENCE</scope>
    <source>
        <strain evidence="9">11159</strain>
    </source>
</reference>
<evidence type="ECO:0000259" key="8">
    <source>
        <dbReference type="PROSITE" id="PS50928"/>
    </source>
</evidence>
<keyword evidence="6 7" id="KW-0472">Membrane</keyword>
<keyword evidence="4 7" id="KW-0812">Transmembrane</keyword>
<comment type="caution">
    <text evidence="9">The sequence shown here is derived from an EMBL/GenBank/DDBJ whole genome shotgun (WGS) entry which is preliminary data.</text>
</comment>
<evidence type="ECO:0000256" key="1">
    <source>
        <dbReference type="ARBA" id="ARBA00004651"/>
    </source>
</evidence>
<dbReference type="GO" id="GO:0055085">
    <property type="term" value="P:transmembrane transport"/>
    <property type="evidence" value="ECO:0007669"/>
    <property type="project" value="InterPro"/>
</dbReference>
<keyword evidence="2 7" id="KW-0813">Transport</keyword>
<keyword evidence="3" id="KW-1003">Cell membrane</keyword>
<evidence type="ECO:0000256" key="2">
    <source>
        <dbReference type="ARBA" id="ARBA00022448"/>
    </source>
</evidence>
<accession>A0A9D9GX92</accession>
<comment type="similarity">
    <text evidence="7">Belongs to the binding-protein-dependent transport system permease family.</text>
</comment>
<dbReference type="Pfam" id="PF00528">
    <property type="entry name" value="BPD_transp_1"/>
    <property type="match status" value="1"/>
</dbReference>
<evidence type="ECO:0000256" key="5">
    <source>
        <dbReference type="ARBA" id="ARBA00022989"/>
    </source>
</evidence>
<evidence type="ECO:0000256" key="4">
    <source>
        <dbReference type="ARBA" id="ARBA00022692"/>
    </source>
</evidence>
<keyword evidence="5 7" id="KW-1133">Transmembrane helix</keyword>
<feature type="transmembrane region" description="Helical" evidence="7">
    <location>
        <begin position="214"/>
        <end position="235"/>
    </location>
</feature>
<dbReference type="EMBL" id="JADIMY010000122">
    <property type="protein sequence ID" value="MBO8428164.1"/>
    <property type="molecule type" value="Genomic_DNA"/>
</dbReference>
<dbReference type="Proteomes" id="UP000823613">
    <property type="component" value="Unassembled WGS sequence"/>
</dbReference>
<dbReference type="AlphaFoldDB" id="A0A9D9GX92"/>
<comment type="subcellular location">
    <subcellularLocation>
        <location evidence="1 7">Cell membrane</location>
        <topology evidence="1 7">Multi-pass membrane protein</topology>
    </subcellularLocation>
</comment>
<name>A0A9D9GX92_9BACL</name>
<evidence type="ECO:0000313" key="9">
    <source>
        <dbReference type="EMBL" id="MBO8428164.1"/>
    </source>
</evidence>
<evidence type="ECO:0000256" key="6">
    <source>
        <dbReference type="ARBA" id="ARBA00023136"/>
    </source>
</evidence>
<organism evidence="9 10">
    <name type="scientific">Candidatus Onthovivens merdipullorum</name>
    <dbReference type="NCBI Taxonomy" id="2840889"/>
    <lineage>
        <taxon>Bacteria</taxon>
        <taxon>Bacillati</taxon>
        <taxon>Bacillota</taxon>
        <taxon>Bacilli</taxon>
        <taxon>Bacillales</taxon>
        <taxon>Candidatus Onthovivens</taxon>
    </lineage>
</organism>
<dbReference type="InterPro" id="IPR000515">
    <property type="entry name" value="MetI-like"/>
</dbReference>
<feature type="transmembrane region" description="Helical" evidence="7">
    <location>
        <begin position="111"/>
        <end position="127"/>
    </location>
</feature>
<gene>
    <name evidence="9" type="ORF">IAC58_06455</name>
</gene>
<protein>
    <submittedName>
        <fullName evidence="9">ABC transporter permease subunit</fullName>
    </submittedName>
</protein>
<dbReference type="SUPFAM" id="SSF161098">
    <property type="entry name" value="MetI-like"/>
    <property type="match status" value="1"/>
</dbReference>
<feature type="domain" description="ABC transmembrane type-1" evidence="8">
    <location>
        <begin position="44"/>
        <end position="232"/>
    </location>
</feature>
<dbReference type="PANTHER" id="PTHR30151:SF0">
    <property type="entry name" value="ABC TRANSPORTER PERMEASE PROTEIN MJ0413-RELATED"/>
    <property type="match status" value="1"/>
</dbReference>
<proteinExistence type="inferred from homology"/>
<evidence type="ECO:0000313" key="10">
    <source>
        <dbReference type="Proteomes" id="UP000823613"/>
    </source>
</evidence>
<dbReference type="Gene3D" id="1.10.3720.10">
    <property type="entry name" value="MetI-like"/>
    <property type="match status" value="1"/>
</dbReference>
<evidence type="ECO:0000256" key="3">
    <source>
        <dbReference type="ARBA" id="ARBA00022475"/>
    </source>
</evidence>
<dbReference type="PANTHER" id="PTHR30151">
    <property type="entry name" value="ALKANE SULFONATE ABC TRANSPORTER-RELATED, MEMBRANE SUBUNIT"/>
    <property type="match status" value="1"/>
</dbReference>
<dbReference type="InterPro" id="IPR035906">
    <property type="entry name" value="MetI-like_sf"/>
</dbReference>
<feature type="transmembrane region" description="Helical" evidence="7">
    <location>
        <begin position="81"/>
        <end position="105"/>
    </location>
</feature>
<evidence type="ECO:0000256" key="7">
    <source>
        <dbReference type="RuleBase" id="RU363032"/>
    </source>
</evidence>